<protein>
    <submittedName>
        <fullName evidence="1">Uncharacterized protein</fullName>
    </submittedName>
</protein>
<evidence type="ECO:0000313" key="1">
    <source>
        <dbReference type="EMBL" id="MBX41287.1"/>
    </source>
</evidence>
<sequence>MLAILAICMLTR</sequence>
<organism evidence="1">
    <name type="scientific">Rhizophora mucronata</name>
    <name type="common">Asiatic mangrove</name>
    <dbReference type="NCBI Taxonomy" id="61149"/>
    <lineage>
        <taxon>Eukaryota</taxon>
        <taxon>Viridiplantae</taxon>
        <taxon>Streptophyta</taxon>
        <taxon>Embryophyta</taxon>
        <taxon>Tracheophyta</taxon>
        <taxon>Spermatophyta</taxon>
        <taxon>Magnoliopsida</taxon>
        <taxon>eudicotyledons</taxon>
        <taxon>Gunneridae</taxon>
        <taxon>Pentapetalae</taxon>
        <taxon>rosids</taxon>
        <taxon>fabids</taxon>
        <taxon>Malpighiales</taxon>
        <taxon>Rhizophoraceae</taxon>
        <taxon>Rhizophora</taxon>
    </lineage>
</organism>
<name>A0A2P2NFM0_RHIMU</name>
<dbReference type="EMBL" id="GGEC01060803">
    <property type="protein sequence ID" value="MBX41287.1"/>
    <property type="molecule type" value="Transcribed_RNA"/>
</dbReference>
<accession>A0A2P2NFM0</accession>
<reference evidence="1" key="1">
    <citation type="submission" date="2018-02" db="EMBL/GenBank/DDBJ databases">
        <title>Rhizophora mucronata_Transcriptome.</title>
        <authorList>
            <person name="Meera S.P."/>
            <person name="Sreeshan A."/>
            <person name="Augustine A."/>
        </authorList>
    </citation>
    <scope>NUCLEOTIDE SEQUENCE</scope>
    <source>
        <tissue evidence="1">Leaf</tissue>
    </source>
</reference>
<proteinExistence type="predicted"/>